<evidence type="ECO:0000256" key="1">
    <source>
        <dbReference type="ARBA" id="ARBA00004401"/>
    </source>
</evidence>
<name>A0A3B0M145_9GAMM</name>
<dbReference type="EMBL" id="UFQR01000013">
    <property type="protein sequence ID" value="SSW96342.1"/>
    <property type="molecule type" value="Genomic_DNA"/>
</dbReference>
<keyword evidence="5 9" id="KW-0472">Membrane</keyword>
<dbReference type="Gene3D" id="1.25.40.10">
    <property type="entry name" value="Tetratricopeptide repeat domain"/>
    <property type="match status" value="1"/>
</dbReference>
<keyword evidence="6" id="KW-0143">Chaperone</keyword>
<evidence type="ECO:0000256" key="6">
    <source>
        <dbReference type="ARBA" id="ARBA00023186"/>
    </source>
</evidence>
<sequence>MEVYTTENEQVDAIKRFFVNNGKALVIGLAVGVGGIIGWNYWQSHQANRLQESAQAFEQISSQLQTGSKQALAAGEQFANETNNIYGVLNNIELAKIAVEKSDIAGAEKALLKALAVAKLDDLKDLINVRLARVQLTLNKTDQALITLTQVQDKGWSTIVEDIRGDILLKKGDVAGARAAYSKGIESSGAEMIKTILKIKINSLPN</sequence>
<evidence type="ECO:0000313" key="11">
    <source>
        <dbReference type="EMBL" id="SSW96342.1"/>
    </source>
</evidence>
<proteinExistence type="inferred from homology"/>
<dbReference type="InterPro" id="IPR026039">
    <property type="entry name" value="YfgM"/>
</dbReference>
<dbReference type="PIRSF" id="PIRSF006170">
    <property type="entry name" value="YfgM"/>
    <property type="match status" value="1"/>
</dbReference>
<organism evidence="11">
    <name type="scientific">Arsenophonus endosymbiont of Trialeurodes vaporariorum</name>
    <dbReference type="NCBI Taxonomy" id="235567"/>
    <lineage>
        <taxon>Bacteria</taxon>
        <taxon>Pseudomonadati</taxon>
        <taxon>Pseudomonadota</taxon>
        <taxon>Gammaproteobacteria</taxon>
        <taxon>Enterobacterales</taxon>
        <taxon>Morganellaceae</taxon>
        <taxon>Arsenophonus</taxon>
    </lineage>
</organism>
<feature type="transmembrane region" description="Helical" evidence="9">
    <location>
        <begin position="24"/>
        <end position="42"/>
    </location>
</feature>
<reference evidence="11" key="1">
    <citation type="submission" date="2018-04" db="EMBL/GenBank/DDBJ databases">
        <authorList>
            <person name="Go L.Y."/>
            <person name="Mitchell J.A."/>
        </authorList>
    </citation>
    <scope>NUCLEOTIDE SEQUENCE</scope>
    <source>
        <strain evidence="11">ARTV</strain>
    </source>
</reference>
<evidence type="ECO:0000256" key="3">
    <source>
        <dbReference type="ARBA" id="ARBA00022692"/>
    </source>
</evidence>
<dbReference type="InterPro" id="IPR018704">
    <property type="entry name" value="SecYEG/CpoB_TPR"/>
</dbReference>
<accession>A0A3B0M145</accession>
<comment type="similarity">
    <text evidence="7">Belongs to the YfgM family.</text>
</comment>
<gene>
    <name evidence="11" type="ORF">ARTV_2708</name>
</gene>
<dbReference type="PANTHER" id="PTHR38035">
    <property type="entry name" value="UPF0070 PROTEIN YFGM"/>
    <property type="match status" value="1"/>
</dbReference>
<comment type="subcellular location">
    <subcellularLocation>
        <location evidence="1">Cell membrane</location>
        <topology evidence="1">Single-pass type II membrane protein</topology>
    </subcellularLocation>
</comment>
<evidence type="ECO:0000256" key="4">
    <source>
        <dbReference type="ARBA" id="ARBA00022989"/>
    </source>
</evidence>
<evidence type="ECO:0000256" key="9">
    <source>
        <dbReference type="SAM" id="Phobius"/>
    </source>
</evidence>
<keyword evidence="3 9" id="KW-0812">Transmembrane</keyword>
<keyword evidence="2" id="KW-1003">Cell membrane</keyword>
<dbReference type="AlphaFoldDB" id="A0A3B0M145"/>
<evidence type="ECO:0000256" key="2">
    <source>
        <dbReference type="ARBA" id="ARBA00022475"/>
    </source>
</evidence>
<dbReference type="Pfam" id="PF09976">
    <property type="entry name" value="TPR_21"/>
    <property type="match status" value="1"/>
</dbReference>
<evidence type="ECO:0000256" key="8">
    <source>
        <dbReference type="ARBA" id="ARBA00024235"/>
    </source>
</evidence>
<evidence type="ECO:0000259" key="10">
    <source>
        <dbReference type="Pfam" id="PF09976"/>
    </source>
</evidence>
<feature type="domain" description="Ancillary SecYEG translocon subunit/Cell division coordinator CpoB TPR" evidence="10">
    <location>
        <begin position="15"/>
        <end position="205"/>
    </location>
</feature>
<evidence type="ECO:0000256" key="5">
    <source>
        <dbReference type="ARBA" id="ARBA00023136"/>
    </source>
</evidence>
<keyword evidence="4 9" id="KW-1133">Transmembrane helix</keyword>
<evidence type="ECO:0000256" key="7">
    <source>
        <dbReference type="ARBA" id="ARBA00024197"/>
    </source>
</evidence>
<protein>
    <recommendedName>
        <fullName evidence="8">Ancillary SecYEG translocon subunit</fullName>
    </recommendedName>
</protein>
<dbReference type="SUPFAM" id="SSF48452">
    <property type="entry name" value="TPR-like"/>
    <property type="match status" value="1"/>
</dbReference>
<dbReference type="GO" id="GO:0044877">
    <property type="term" value="F:protein-containing complex binding"/>
    <property type="evidence" value="ECO:0007669"/>
    <property type="project" value="InterPro"/>
</dbReference>
<dbReference type="GO" id="GO:0005886">
    <property type="term" value="C:plasma membrane"/>
    <property type="evidence" value="ECO:0007669"/>
    <property type="project" value="UniProtKB-SubCell"/>
</dbReference>
<dbReference type="PANTHER" id="PTHR38035:SF1">
    <property type="entry name" value="ANCILLARY SECYEG TRANSLOCON SUBUNIT"/>
    <property type="match status" value="1"/>
</dbReference>
<dbReference type="InterPro" id="IPR011990">
    <property type="entry name" value="TPR-like_helical_dom_sf"/>
</dbReference>